<comment type="similarity">
    <text evidence="8 9">Belongs to the TonB-dependent receptor family.</text>
</comment>
<evidence type="ECO:0000259" key="13">
    <source>
        <dbReference type="Pfam" id="PF07715"/>
    </source>
</evidence>
<keyword evidence="2 8" id="KW-0813">Transport</keyword>
<proteinExistence type="inferred from homology"/>
<keyword evidence="6 8" id="KW-0472">Membrane</keyword>
<keyword evidence="7 8" id="KW-0998">Cell outer membrane</keyword>
<comment type="subcellular location">
    <subcellularLocation>
        <location evidence="1 8">Cell outer membrane</location>
        <topology evidence="1 8">Multi-pass membrane protein</topology>
    </subcellularLocation>
</comment>
<dbReference type="Gene3D" id="2.170.130.10">
    <property type="entry name" value="TonB-dependent receptor, plug domain"/>
    <property type="match status" value="1"/>
</dbReference>
<evidence type="ECO:0000256" key="2">
    <source>
        <dbReference type="ARBA" id="ARBA00022448"/>
    </source>
</evidence>
<keyword evidence="15" id="KW-1185">Reference proteome</keyword>
<evidence type="ECO:0000256" key="1">
    <source>
        <dbReference type="ARBA" id="ARBA00004571"/>
    </source>
</evidence>
<dbReference type="PANTHER" id="PTHR47234">
    <property type="match status" value="1"/>
</dbReference>
<gene>
    <name evidence="14" type="ORF">DVJ77_10295</name>
</gene>
<feature type="chain" id="PRO_5016876067" evidence="11">
    <location>
        <begin position="31"/>
        <end position="934"/>
    </location>
</feature>
<dbReference type="InterPro" id="IPR012910">
    <property type="entry name" value="Plug_dom"/>
</dbReference>
<dbReference type="SUPFAM" id="SSF56935">
    <property type="entry name" value="Porins"/>
    <property type="match status" value="1"/>
</dbReference>
<feature type="signal peptide" evidence="11">
    <location>
        <begin position="1"/>
        <end position="30"/>
    </location>
</feature>
<dbReference type="InterPro" id="IPR037066">
    <property type="entry name" value="Plug_dom_sf"/>
</dbReference>
<dbReference type="PROSITE" id="PS52016">
    <property type="entry name" value="TONB_DEPENDENT_REC_3"/>
    <property type="match status" value="1"/>
</dbReference>
<protein>
    <submittedName>
        <fullName evidence="14">TonB-dependent receptor</fullName>
    </submittedName>
</protein>
<dbReference type="OrthoDB" id="6276154at2"/>
<keyword evidence="14" id="KW-0675">Receptor</keyword>
<organism evidence="14 15">
    <name type="scientific">Dyella tabacisoli</name>
    <dbReference type="NCBI Taxonomy" id="2282381"/>
    <lineage>
        <taxon>Bacteria</taxon>
        <taxon>Pseudomonadati</taxon>
        <taxon>Pseudomonadota</taxon>
        <taxon>Gammaproteobacteria</taxon>
        <taxon>Lysobacterales</taxon>
        <taxon>Rhodanobacteraceae</taxon>
        <taxon>Dyella</taxon>
    </lineage>
</organism>
<dbReference type="EMBL" id="QQAH01000009">
    <property type="protein sequence ID" value="RDD81559.1"/>
    <property type="molecule type" value="Genomic_DNA"/>
</dbReference>
<dbReference type="Pfam" id="PF07715">
    <property type="entry name" value="Plug"/>
    <property type="match status" value="1"/>
</dbReference>
<dbReference type="Proteomes" id="UP000253782">
    <property type="component" value="Unassembled WGS sequence"/>
</dbReference>
<dbReference type="InterPro" id="IPR036942">
    <property type="entry name" value="Beta-barrel_TonB_sf"/>
</dbReference>
<dbReference type="InterPro" id="IPR000531">
    <property type="entry name" value="Beta-barrel_TonB"/>
</dbReference>
<evidence type="ECO:0000256" key="9">
    <source>
        <dbReference type="RuleBase" id="RU003357"/>
    </source>
</evidence>
<feature type="domain" description="TonB-dependent receptor-like beta-barrel" evidence="12">
    <location>
        <begin position="375"/>
        <end position="895"/>
    </location>
</feature>
<evidence type="ECO:0000256" key="3">
    <source>
        <dbReference type="ARBA" id="ARBA00022452"/>
    </source>
</evidence>
<dbReference type="AlphaFoldDB" id="A0A369UT88"/>
<evidence type="ECO:0000256" key="11">
    <source>
        <dbReference type="SAM" id="SignalP"/>
    </source>
</evidence>
<evidence type="ECO:0000256" key="4">
    <source>
        <dbReference type="ARBA" id="ARBA00022692"/>
    </source>
</evidence>
<evidence type="ECO:0000256" key="8">
    <source>
        <dbReference type="PROSITE-ProRule" id="PRU01360"/>
    </source>
</evidence>
<feature type="domain" description="TonB-dependent receptor plug" evidence="13">
    <location>
        <begin position="70"/>
        <end position="186"/>
    </location>
</feature>
<evidence type="ECO:0000256" key="5">
    <source>
        <dbReference type="ARBA" id="ARBA00023077"/>
    </source>
</evidence>
<evidence type="ECO:0000313" key="15">
    <source>
        <dbReference type="Proteomes" id="UP000253782"/>
    </source>
</evidence>
<dbReference type="Pfam" id="PF00593">
    <property type="entry name" value="TonB_dep_Rec_b-barrel"/>
    <property type="match status" value="1"/>
</dbReference>
<reference evidence="14 15" key="1">
    <citation type="submission" date="2018-07" db="EMBL/GenBank/DDBJ databases">
        <title>Dyella tabacisoli L4-6T, whole genome shotgun sequence.</title>
        <authorList>
            <person name="Zhou X.-K."/>
            <person name="Li W.-J."/>
            <person name="Duan Y.-Q."/>
        </authorList>
    </citation>
    <scope>NUCLEOTIDE SEQUENCE [LARGE SCALE GENOMIC DNA]</scope>
    <source>
        <strain evidence="14 15">L4-6</strain>
    </source>
</reference>
<keyword evidence="11" id="KW-0732">Signal</keyword>
<feature type="region of interest" description="Disordered" evidence="10">
    <location>
        <begin position="32"/>
        <end position="55"/>
    </location>
</feature>
<keyword evidence="5 9" id="KW-0798">TonB box</keyword>
<evidence type="ECO:0000313" key="14">
    <source>
        <dbReference type="EMBL" id="RDD81559.1"/>
    </source>
</evidence>
<dbReference type="GO" id="GO:0009279">
    <property type="term" value="C:cell outer membrane"/>
    <property type="evidence" value="ECO:0007669"/>
    <property type="project" value="UniProtKB-SubCell"/>
</dbReference>
<dbReference type="Gene3D" id="2.40.170.20">
    <property type="entry name" value="TonB-dependent receptor, beta-barrel domain"/>
    <property type="match status" value="1"/>
</dbReference>
<sequence>MNPRPASRTVTLLHSALWLALFVAAPLAHAANESASPQDADTSGTDSKKQTKTLEQITVTGSRIPRADVEGPSPVVTISSKDLDAKGFRSVFDALNSLTQNTGMAQGEDFGNTFTPAANTINLRGLGPNHTLVLINGRRVADYPVAYDGSVNFVNLSNIPSAMIDRIEILNGGASAIYGSDAIAGVVNIILKQKASGLDVNLRVGGTKGGGGSNQRLQITGGHSWGKLDAVYGVEVTHREPIWGTDRSFMDSLTRDPSGKPSQPTAVFYRRNMNSGKYVDPGSATCAAVGGLYDNSVSRANNPRYGYYCGSDRAAPTFWTVQTRQRNVNAYTSLHYHLSDDTELFGDALFGVDKISNTTRAPSWTSLAANNSYFLNANTGNTERWYRRFSPEEIGGRTQAGSRFFERSWNATLGIRGSIGDGWKYEAAYNRSEYDNTTTRRAFLAGLDEYFLGPQLGTRNGVPIYAPDAGRLYQPLNAGAWNQLTDTYASHNTAWVQTLSLSVNHSDLFELPGGSAGFASVFEAGSQGYRNTPDARLAQGVFWNNSGSQPSSGKRDRYAVGAELSLPVLNKVIATLAGRYDSYSYAGRNDNKATWSAGLEYRPFDSLLLRGNVATSFRAPDMNYIFASATNGYIPGLTDYYRCRLAGQAFGNCDFNNQSINYTSYGSTKLKAENGRSFSYGIVWSPSAQLDLSVDYYKVRINNEVTNLSADGVLRDEADCRLGQTQGGQAIDITSPQCQATLARVQRNPAGAVDPLTATRIFTNPINAASERTSGIDASGNYRWNTAGYGDFALRVNYSLVLTHDYQQFPGGVVLNVRDGAGESDSGSTFQWRSKLNGSLSWHYRDVTTTVFGTRYGSLPNADQTGRIAPYFRYNASVAYRINDRASISLIVNNLLDKAPPKDRTGSGWPFYPVGNYDPYGRQWWIEASYHFGA</sequence>
<name>A0A369UT88_9GAMM</name>
<dbReference type="InterPro" id="IPR039426">
    <property type="entry name" value="TonB-dep_rcpt-like"/>
</dbReference>
<evidence type="ECO:0000256" key="6">
    <source>
        <dbReference type="ARBA" id="ARBA00023136"/>
    </source>
</evidence>
<keyword evidence="3 8" id="KW-1134">Transmembrane beta strand</keyword>
<evidence type="ECO:0000256" key="10">
    <source>
        <dbReference type="SAM" id="MobiDB-lite"/>
    </source>
</evidence>
<evidence type="ECO:0000256" key="7">
    <source>
        <dbReference type="ARBA" id="ARBA00023237"/>
    </source>
</evidence>
<dbReference type="RefSeq" id="WP_114845430.1">
    <property type="nucleotide sequence ID" value="NZ_JBHSPE010000005.1"/>
</dbReference>
<accession>A0A369UT88</accession>
<dbReference type="PANTHER" id="PTHR47234:SF1">
    <property type="entry name" value="TONB-DEPENDENT RECEPTOR"/>
    <property type="match status" value="1"/>
</dbReference>
<keyword evidence="4 8" id="KW-0812">Transmembrane</keyword>
<feature type="compositionally biased region" description="Polar residues" evidence="10">
    <location>
        <begin position="33"/>
        <end position="45"/>
    </location>
</feature>
<comment type="caution">
    <text evidence="14">The sequence shown here is derived from an EMBL/GenBank/DDBJ whole genome shotgun (WGS) entry which is preliminary data.</text>
</comment>
<evidence type="ECO:0000259" key="12">
    <source>
        <dbReference type="Pfam" id="PF00593"/>
    </source>
</evidence>